<dbReference type="Gene3D" id="3.30.1370.110">
    <property type="match status" value="1"/>
</dbReference>
<dbReference type="PROSITE" id="PS50828">
    <property type="entry name" value="SMR"/>
    <property type="match status" value="1"/>
</dbReference>
<sequence length="190" mass="21446">MGNTLSAVAGSHDHEHYRTAARQNAVLRQEYSQKSQAAYKSGNGAKAKELSLKAKEYGREMDRYNNLARDMVFKMNNASRPANELDLHGLKVREALEITRERLNKFVKNKEPNLIIIVGRGNNSLNGVAKIKPAVTELVSEFRIKATPNKPNQGCIWIEPAGKEGVDLSWIDDFFRDLAKKLWAYLGFSR</sequence>
<dbReference type="Proteomes" id="UP001194580">
    <property type="component" value="Unassembled WGS sequence"/>
</dbReference>
<dbReference type="AlphaFoldDB" id="A0AAD4DE60"/>
<dbReference type="Pfam" id="PF01713">
    <property type="entry name" value="Smr"/>
    <property type="match status" value="1"/>
</dbReference>
<dbReference type="InterPro" id="IPR036063">
    <property type="entry name" value="Smr_dom_sf"/>
</dbReference>
<gene>
    <name evidence="2" type="ORF">BGZ95_008737</name>
</gene>
<evidence type="ECO:0000259" key="1">
    <source>
        <dbReference type="PROSITE" id="PS50828"/>
    </source>
</evidence>
<dbReference type="InterPro" id="IPR002625">
    <property type="entry name" value="Smr_dom"/>
</dbReference>
<proteinExistence type="predicted"/>
<dbReference type="SMART" id="SM00463">
    <property type="entry name" value="SMR"/>
    <property type="match status" value="1"/>
</dbReference>
<organism evidence="2 3">
    <name type="scientific">Linnemannia exigua</name>
    <dbReference type="NCBI Taxonomy" id="604196"/>
    <lineage>
        <taxon>Eukaryota</taxon>
        <taxon>Fungi</taxon>
        <taxon>Fungi incertae sedis</taxon>
        <taxon>Mucoromycota</taxon>
        <taxon>Mortierellomycotina</taxon>
        <taxon>Mortierellomycetes</taxon>
        <taxon>Mortierellales</taxon>
        <taxon>Mortierellaceae</taxon>
        <taxon>Linnemannia</taxon>
    </lineage>
</organism>
<evidence type="ECO:0000313" key="3">
    <source>
        <dbReference type="Proteomes" id="UP001194580"/>
    </source>
</evidence>
<keyword evidence="3" id="KW-1185">Reference proteome</keyword>
<reference evidence="2" key="1">
    <citation type="journal article" date="2020" name="Fungal Divers.">
        <title>Resolving the Mortierellaceae phylogeny through synthesis of multi-gene phylogenetics and phylogenomics.</title>
        <authorList>
            <person name="Vandepol N."/>
            <person name="Liber J."/>
            <person name="Desiro A."/>
            <person name="Na H."/>
            <person name="Kennedy M."/>
            <person name="Barry K."/>
            <person name="Grigoriev I.V."/>
            <person name="Miller A.N."/>
            <person name="O'Donnell K."/>
            <person name="Stajich J.E."/>
            <person name="Bonito G."/>
        </authorList>
    </citation>
    <scope>NUCLEOTIDE SEQUENCE</scope>
    <source>
        <strain evidence="2">NRRL 28262</strain>
    </source>
</reference>
<dbReference type="EMBL" id="JAAAIL010000474">
    <property type="protein sequence ID" value="KAG0275484.1"/>
    <property type="molecule type" value="Genomic_DNA"/>
</dbReference>
<dbReference type="SMART" id="SM01162">
    <property type="entry name" value="DUF1771"/>
    <property type="match status" value="1"/>
</dbReference>
<dbReference type="PANTHER" id="PTHR47417">
    <property type="entry name" value="SMR DOMAIN-CONTAINING PROTEIN YPL199C"/>
    <property type="match status" value="1"/>
</dbReference>
<evidence type="ECO:0000313" key="2">
    <source>
        <dbReference type="EMBL" id="KAG0275484.1"/>
    </source>
</evidence>
<comment type="caution">
    <text evidence="2">The sequence shown here is derived from an EMBL/GenBank/DDBJ whole genome shotgun (WGS) entry which is preliminary data.</text>
</comment>
<dbReference type="SUPFAM" id="SSF160443">
    <property type="entry name" value="SMR domain-like"/>
    <property type="match status" value="1"/>
</dbReference>
<feature type="domain" description="Smr" evidence="1">
    <location>
        <begin position="85"/>
        <end position="161"/>
    </location>
</feature>
<protein>
    <recommendedName>
        <fullName evidence="1">Smr domain-containing protein</fullName>
    </recommendedName>
</protein>
<dbReference type="InterPro" id="IPR053020">
    <property type="entry name" value="Smr_domain_protein"/>
</dbReference>
<accession>A0AAD4DE60</accession>
<dbReference type="PANTHER" id="PTHR47417:SF1">
    <property type="entry name" value="SMR DOMAIN-CONTAINING PROTEIN YPL199C"/>
    <property type="match status" value="1"/>
</dbReference>
<name>A0AAD4DE60_9FUNG</name>
<dbReference type="Pfam" id="PF08590">
    <property type="entry name" value="DUF1771"/>
    <property type="match status" value="1"/>
</dbReference>
<dbReference type="InterPro" id="IPR013899">
    <property type="entry name" value="DUF1771"/>
</dbReference>